<dbReference type="SUPFAM" id="SSF48452">
    <property type="entry name" value="TPR-like"/>
    <property type="match status" value="1"/>
</dbReference>
<feature type="repeat" description="PPR" evidence="3">
    <location>
        <begin position="201"/>
        <end position="231"/>
    </location>
</feature>
<dbReference type="InterPro" id="IPR046848">
    <property type="entry name" value="E_motif"/>
</dbReference>
<feature type="repeat" description="PPR" evidence="3">
    <location>
        <begin position="298"/>
        <end position="332"/>
    </location>
</feature>
<name>A0A9R0J2B3_SPIOL</name>
<comment type="similarity">
    <text evidence="1">Belongs to the PPR family. PCMP-H subfamily.</text>
</comment>
<evidence type="ECO:0000256" key="3">
    <source>
        <dbReference type="PROSITE-ProRule" id="PRU00708"/>
    </source>
</evidence>
<dbReference type="FunFam" id="1.25.40.10:FF:000333">
    <property type="entry name" value="Pentatricopeptide repeat-containing protein"/>
    <property type="match status" value="1"/>
</dbReference>
<dbReference type="FunFam" id="1.25.40.10:FF:001093">
    <property type="entry name" value="Pentatricopeptide repeat-containing protein At2g34400"/>
    <property type="match status" value="1"/>
</dbReference>
<accession>A0A9R0J2B3</accession>
<keyword evidence="4" id="KW-1185">Reference proteome</keyword>
<feature type="repeat" description="PPR" evidence="3">
    <location>
        <begin position="470"/>
        <end position="504"/>
    </location>
</feature>
<dbReference type="InterPro" id="IPR011990">
    <property type="entry name" value="TPR-like_helical_dom_sf"/>
</dbReference>
<dbReference type="GeneID" id="110799160"/>
<evidence type="ECO:0000256" key="2">
    <source>
        <dbReference type="ARBA" id="ARBA00022737"/>
    </source>
</evidence>
<dbReference type="SMR" id="A0A9R0J2B3"/>
<dbReference type="PANTHER" id="PTHR47926">
    <property type="entry name" value="PENTATRICOPEPTIDE REPEAT-CONTAINING PROTEIN"/>
    <property type="match status" value="1"/>
</dbReference>
<feature type="repeat" description="PPR" evidence="3">
    <location>
        <begin position="65"/>
        <end position="99"/>
    </location>
</feature>
<organism evidence="4 5">
    <name type="scientific">Spinacia oleracea</name>
    <name type="common">Spinach</name>
    <dbReference type="NCBI Taxonomy" id="3562"/>
    <lineage>
        <taxon>Eukaryota</taxon>
        <taxon>Viridiplantae</taxon>
        <taxon>Streptophyta</taxon>
        <taxon>Embryophyta</taxon>
        <taxon>Tracheophyta</taxon>
        <taxon>Spermatophyta</taxon>
        <taxon>Magnoliopsida</taxon>
        <taxon>eudicotyledons</taxon>
        <taxon>Gunneridae</taxon>
        <taxon>Pentapetalae</taxon>
        <taxon>Caryophyllales</taxon>
        <taxon>Chenopodiaceae</taxon>
        <taxon>Chenopodioideae</taxon>
        <taxon>Anserineae</taxon>
        <taxon>Spinacia</taxon>
    </lineage>
</organism>
<dbReference type="PANTHER" id="PTHR47926:SF537">
    <property type="entry name" value="PENTACOTRIPEPTIDE-REPEAT REGION OF PRORP DOMAIN-CONTAINING PROTEIN"/>
    <property type="match status" value="1"/>
</dbReference>
<gene>
    <name evidence="5" type="primary">LOC110799160</name>
</gene>
<dbReference type="InterPro" id="IPR002885">
    <property type="entry name" value="PPR_rpt"/>
</dbReference>
<dbReference type="InterPro" id="IPR046960">
    <property type="entry name" value="PPR_At4g14850-like_plant"/>
</dbReference>
<feature type="repeat" description="PPR" evidence="3">
    <location>
        <begin position="267"/>
        <end position="297"/>
    </location>
</feature>
<dbReference type="Pfam" id="PF13041">
    <property type="entry name" value="PPR_2"/>
    <property type="match status" value="3"/>
</dbReference>
<dbReference type="Gene3D" id="1.25.40.10">
    <property type="entry name" value="Tetratricopeptide repeat domain"/>
    <property type="match status" value="4"/>
</dbReference>
<dbReference type="PROSITE" id="PS51375">
    <property type="entry name" value="PPR"/>
    <property type="match status" value="8"/>
</dbReference>
<feature type="repeat" description="PPR" evidence="3">
    <location>
        <begin position="166"/>
        <end position="200"/>
    </location>
</feature>
<dbReference type="RefSeq" id="XP_021860067.1">
    <property type="nucleotide sequence ID" value="XM_022004375.2"/>
</dbReference>
<dbReference type="Pfam" id="PF12854">
    <property type="entry name" value="PPR_1"/>
    <property type="match status" value="2"/>
</dbReference>
<dbReference type="AlphaFoldDB" id="A0A9R0J2B3"/>
<dbReference type="Pfam" id="PF20431">
    <property type="entry name" value="E_motif"/>
    <property type="match status" value="1"/>
</dbReference>
<reference evidence="5" key="2">
    <citation type="submission" date="2025-08" db="UniProtKB">
        <authorList>
            <consortium name="RefSeq"/>
        </authorList>
    </citation>
    <scope>IDENTIFICATION</scope>
    <source>
        <tissue evidence="5">Leaf</tissue>
    </source>
</reference>
<proteinExistence type="inferred from homology"/>
<protein>
    <submittedName>
        <fullName evidence="5">Pentatricopeptide repeat-containing protein At1g08070, chloroplastic-like</fullName>
    </submittedName>
</protein>
<dbReference type="KEGG" id="soe:110799160"/>
<feature type="repeat" description="PPR" evidence="3">
    <location>
        <begin position="368"/>
        <end position="398"/>
    </location>
</feature>
<dbReference type="OrthoDB" id="185373at2759"/>
<dbReference type="GO" id="GO:0003723">
    <property type="term" value="F:RNA binding"/>
    <property type="evidence" value="ECO:0007669"/>
    <property type="project" value="InterPro"/>
</dbReference>
<dbReference type="Pfam" id="PF01535">
    <property type="entry name" value="PPR"/>
    <property type="match status" value="1"/>
</dbReference>
<evidence type="ECO:0000313" key="5">
    <source>
        <dbReference type="RefSeq" id="XP_021860067.1"/>
    </source>
</evidence>
<dbReference type="Proteomes" id="UP000813463">
    <property type="component" value="Chromosome 5"/>
</dbReference>
<reference evidence="4" key="1">
    <citation type="journal article" date="2021" name="Nat. Commun.">
        <title>Genomic analyses provide insights into spinach domestication and the genetic basis of agronomic traits.</title>
        <authorList>
            <person name="Cai X."/>
            <person name="Sun X."/>
            <person name="Xu C."/>
            <person name="Sun H."/>
            <person name="Wang X."/>
            <person name="Ge C."/>
            <person name="Zhang Z."/>
            <person name="Wang Q."/>
            <person name="Fei Z."/>
            <person name="Jiao C."/>
            <person name="Wang Q."/>
        </authorList>
    </citation>
    <scope>NUCLEOTIDE SEQUENCE [LARGE SCALE GENOMIC DNA]</scope>
    <source>
        <strain evidence="4">cv. Varoflay</strain>
    </source>
</reference>
<sequence length="619" mass="70411">MVRHFQISKISDILRSSHHVNQLKQIHAVIITKYPFLSLPFVQRLLNLTHLNYARKVFDEMPEPDERLYNMFISAYSKIGSYKETVGMFCLMRRNDIHITSYSVPPVLKSCSAFLMSGLGKQVHSLIINFGLEPNCFVQTALMDLYARSGDLVSAKLVFDDILDRDAIAYNCLMSGYSKSGDVLAARRLFDEMPERSVVSWNTMISCYAHSGNHHEALRIFEMMQKENSQATEFTVATVLSICSNIGDLELGLRLKKYVDDNNMVSNMIVSTALMEMFVKCGDVHEARQVFDRMNERDTITWGSMIAGYAQNGKAVEALELFKCMTNEKIKPNDVTLVSVLSACAQLGSVETGEQIKKYIETEGFDSNIYVASSLLCMYSRCGSIKKAWEVFDQMHEKDVVSWNSMITGLAFNGYAMDAITLFKRMIKTNIRPDGSTFGSLLTACTHAGLVDLGLEFFHNMHSKYDIVPEVEHYACIVDLFCRYGRLNEAYEFICQMKKPNVVIWGTLLSACRIHSNIEFAEIALTKLVELEPENSGNYILLSNTYANTGRWQDTLRVRNMLREKKVQKTAAYSWIELEDGIHSFLVADSLHPRCREIYDVVVGLAMFSFDETDNYCEY</sequence>
<dbReference type="FunFam" id="1.25.40.10:FF:000348">
    <property type="entry name" value="Pentatricopeptide repeat-containing protein chloroplastic"/>
    <property type="match status" value="1"/>
</dbReference>
<evidence type="ECO:0000256" key="1">
    <source>
        <dbReference type="ARBA" id="ARBA00006643"/>
    </source>
</evidence>
<dbReference type="NCBIfam" id="TIGR00756">
    <property type="entry name" value="PPR"/>
    <property type="match status" value="8"/>
</dbReference>
<dbReference type="GO" id="GO:0009451">
    <property type="term" value="P:RNA modification"/>
    <property type="evidence" value="ECO:0007669"/>
    <property type="project" value="InterPro"/>
</dbReference>
<keyword evidence="2" id="KW-0677">Repeat</keyword>
<feature type="repeat" description="PPR" evidence="3">
    <location>
        <begin position="399"/>
        <end position="433"/>
    </location>
</feature>
<evidence type="ECO:0000313" key="4">
    <source>
        <dbReference type="Proteomes" id="UP000813463"/>
    </source>
</evidence>